<feature type="coiled-coil region" evidence="1">
    <location>
        <begin position="827"/>
        <end position="854"/>
    </location>
</feature>
<dbReference type="eggNOG" id="COG0419">
    <property type="taxonomic scope" value="Bacteria"/>
</dbReference>
<dbReference type="KEGG" id="tmr:Tmar_0783"/>
<reference evidence="6" key="2">
    <citation type="journal article" date="2010" name="Stand. Genomic Sci.">
        <title>Complete genome sequence of Thermaerobacter marianensis type strain (7p75aT).</title>
        <authorList>
            <person name="Han C."/>
            <person name="Gu W."/>
            <person name="Zhang X."/>
            <person name="Lapidus A."/>
            <person name="Nolan M."/>
            <person name="Copeland A."/>
            <person name="Lucas S."/>
            <person name="Glavina Del Rio T."/>
            <person name="Tice H."/>
            <person name="Cheng J."/>
            <person name="Tapia R."/>
            <person name="Goodwin L."/>
            <person name="Pitluck S."/>
            <person name="Pagani I."/>
            <person name="Ivanova N."/>
            <person name="Mavromatis K."/>
            <person name="Mikhailova N."/>
            <person name="Pati A."/>
            <person name="Chen A."/>
            <person name="Palaniappan K."/>
            <person name="Land M."/>
            <person name="Hauser L."/>
            <person name="Chang Y."/>
            <person name="Jeffries C."/>
            <person name="Schneider S."/>
            <person name="Rohde M."/>
            <person name="Goker M."/>
            <person name="Pukall R."/>
            <person name="Woyke T."/>
            <person name="Bristow J."/>
            <person name="Eisen J."/>
            <person name="Markowitz V."/>
            <person name="Hugenholtz P."/>
            <person name="Kyrpides N."/>
            <person name="Klenk H."/>
            <person name="Detter J."/>
        </authorList>
    </citation>
    <scope>NUCLEOTIDE SEQUENCE [LARGE SCALE GENOMIC DNA]</scope>
    <source>
        <strain evidence="6">ATCC 700841 / DSM 12885 / JCM 10246 / 7p75a</strain>
    </source>
</reference>
<organism evidence="5 6">
    <name type="scientific">Thermaerobacter marianensis (strain ATCC 700841 / DSM 12885 / JCM 10246 / 7p75a)</name>
    <dbReference type="NCBI Taxonomy" id="644966"/>
    <lineage>
        <taxon>Bacteria</taxon>
        <taxon>Bacillati</taxon>
        <taxon>Bacillota</taxon>
        <taxon>Clostridia</taxon>
        <taxon>Eubacteriales</taxon>
        <taxon>Clostridiales Family XVII. Incertae Sedis</taxon>
        <taxon>Thermaerobacter</taxon>
    </lineage>
</organism>
<feature type="compositionally biased region" description="Low complexity" evidence="2">
    <location>
        <begin position="1159"/>
        <end position="1180"/>
    </location>
</feature>
<dbReference type="GO" id="GO:0016887">
    <property type="term" value="F:ATP hydrolysis activity"/>
    <property type="evidence" value="ECO:0007669"/>
    <property type="project" value="InterPro"/>
</dbReference>
<keyword evidence="3" id="KW-1133">Transmembrane helix</keyword>
<proteinExistence type="predicted"/>
<feature type="transmembrane region" description="Helical" evidence="3">
    <location>
        <begin position="536"/>
        <end position="554"/>
    </location>
</feature>
<feature type="transmembrane region" description="Helical" evidence="3">
    <location>
        <begin position="560"/>
        <end position="578"/>
    </location>
</feature>
<reference evidence="5 6" key="1">
    <citation type="journal article" date="2010" name="Stand. Genomic Sci.">
        <title>Complete genome sequence of Thermaerobacter marianensis type strain (7p75a).</title>
        <authorList>
            <person name="Han C."/>
            <person name="Gu W."/>
            <person name="Zhang X."/>
            <person name="Lapidus A."/>
            <person name="Nolan M."/>
            <person name="Copeland A."/>
            <person name="Lucas S."/>
            <person name="Del Rio T.G."/>
            <person name="Tice H."/>
            <person name="Cheng J.F."/>
            <person name="Tapia R."/>
            <person name="Goodwin L."/>
            <person name="Pitluck S."/>
            <person name="Pagani I."/>
            <person name="Ivanova N."/>
            <person name="Mavromatis K."/>
            <person name="Mikhailova N."/>
            <person name="Pati A."/>
            <person name="Chen A."/>
            <person name="Palaniappan K."/>
            <person name="Land M."/>
            <person name="Hauser L."/>
            <person name="Chang Y.J."/>
            <person name="Jeffries C.D."/>
            <person name="Schneider S."/>
            <person name="Rohde M."/>
            <person name="Goker M."/>
            <person name="Pukall R."/>
            <person name="Woyke T."/>
            <person name="Bristow J."/>
            <person name="Eisen J.A."/>
            <person name="Markowitz V."/>
            <person name="Hugenholtz P."/>
            <person name="Kyrpides N.C."/>
            <person name="Klenk H.P."/>
            <person name="Detter J.C."/>
        </authorList>
    </citation>
    <scope>NUCLEOTIDE SEQUENCE [LARGE SCALE GENOMIC DNA]</scope>
    <source>
        <strain evidence="6">ATCC 700841 / DSM 12885 / JCM 10246 / 7p75a</strain>
    </source>
</reference>
<dbReference type="HOGENOM" id="CLU_271461_0_0_9"/>
<evidence type="ECO:0000313" key="5">
    <source>
        <dbReference type="EMBL" id="ADU50898.1"/>
    </source>
</evidence>
<keyword evidence="1" id="KW-0175">Coiled coil</keyword>
<feature type="coiled-coil region" evidence="1">
    <location>
        <begin position="460"/>
        <end position="536"/>
    </location>
</feature>
<dbReference type="PANTHER" id="PTHR41259:SF1">
    <property type="entry name" value="DOUBLE-STRAND BREAK REPAIR RAD50 ATPASE, PUTATIVE-RELATED"/>
    <property type="match status" value="1"/>
</dbReference>
<feature type="region of interest" description="Disordered" evidence="2">
    <location>
        <begin position="1159"/>
        <end position="1188"/>
    </location>
</feature>
<evidence type="ECO:0000256" key="1">
    <source>
        <dbReference type="SAM" id="Coils"/>
    </source>
</evidence>
<feature type="coiled-coil region" evidence="1">
    <location>
        <begin position="618"/>
        <end position="645"/>
    </location>
</feature>
<feature type="region of interest" description="Disordered" evidence="2">
    <location>
        <begin position="1"/>
        <end position="39"/>
    </location>
</feature>
<keyword evidence="3" id="KW-0472">Membrane</keyword>
<sequence length="1188" mass="131893">MRDGEGVVGQPVTQAGTRDGRPVEAGAATDGGGTGPVAGGPRVTWHRLVLRGFGPFQGTVAFRFPEGLSHWVAPNETGKSTLVAGLVAVLFGLPGGNDPVRFGQARYRHWGGAPRFEGELEFTGTDGRAYRIERDFATHKVRLLRLDPQGPIQVWAGTHNPGSSRSTPGYEDAIRHLVGVGSRTLMLETFLLQQPVAVSEAGDRKPGLPAEVQQMVAGAGGRSPAQAAEFLTEAIKRLTRQTRDLGVSGSNQRHDRAIEQLDQKIQELEARIAREREAADNLELVRRQLAEITKGRSEADRQLRLARQRREAWVDWRRRVERYLDRARQRASMEQAAQRAQRLRLEMDRLDQEEEREWPGWAALAGENGEDPGAALQRLLELEQAAAARKEQREAARRKQRQATARSLLAVWFRYRFLAQAAGALDRLSERVPRLATATPEELERLRDAPRREAELARQVALLEGELRAREAALRDWQAEAEALDAAYAAVRHWTAETAAAAAELADLRERAERQQEEARRREEESRERRKAARRLAVMVALLAGVAVAAAGRILDLTPWLLPLVAGLSTFAAGWVAWRWAGGPAQTGPAGEDGDLRGRIQQLEARLGPLAGEPPSRLRDLERQFREWRALRDGLEQRRQQLDRQGPEEVRTRLDAARAQVQALRQWLEPFLAGARDAVRVAAWWEAVSRLRRRVEDERAQLAREVWGARPDAVPDLPAGDGEGWWWERARRLTGDAALADLGGPPDSRTVSEFAAWLESGEASVWEKPIEEAARWAELAQRAAEWCQALEGSWIPGDDPDPAAVPAWPPTFYDHLVHLQAASEREAAASAQDGEAAEAQLDTLQREQSALRERWRELLEPAGGDPARARERWQAFGAHRQRRRELEKQLEGVLTAWGVADADALAIRVQQAADAATVDLKAIHDLAERFPELPADDLEPARAVEALAQLDVEIEALETQLNRLEEELRELSRREAGYLQREPVNVAQAELELRALRAERQGLQDELDALVLAYRHLKEAQVEFQATYRQRLEEAASRYFARLTGRPGRRVALDDGFHITVREPDGTPVVLEQLSQGTRDQLVWALRVAVADLLAGDVNVPFVLDDPFAHWDDGRLEEGRQIVTALARDRQVIVLSHRPALRSWGEPVAIDGVAAAGSSAGGIAEAPPGGEAEAAAALAPGREEGERP</sequence>
<dbReference type="OrthoDB" id="9764467at2"/>
<dbReference type="InterPro" id="IPR027417">
    <property type="entry name" value="P-loop_NTPase"/>
</dbReference>
<dbReference type="EMBL" id="CP002344">
    <property type="protein sequence ID" value="ADU50898.1"/>
    <property type="molecule type" value="Genomic_DNA"/>
</dbReference>
<evidence type="ECO:0000256" key="2">
    <source>
        <dbReference type="SAM" id="MobiDB-lite"/>
    </source>
</evidence>
<dbReference type="SUPFAM" id="SSF52540">
    <property type="entry name" value="P-loop containing nucleoside triphosphate hydrolases"/>
    <property type="match status" value="1"/>
</dbReference>
<keyword evidence="3" id="KW-0812">Transmembrane</keyword>
<protein>
    <recommendedName>
        <fullName evidence="4">Rad50/SbcC-type AAA domain-containing protein</fullName>
    </recommendedName>
</protein>
<gene>
    <name evidence="5" type="ordered locus">Tmar_0783</name>
</gene>
<evidence type="ECO:0000313" key="6">
    <source>
        <dbReference type="Proteomes" id="UP000008915"/>
    </source>
</evidence>
<feature type="coiled-coil region" evidence="1">
    <location>
        <begin position="947"/>
        <end position="1020"/>
    </location>
</feature>
<dbReference type="RefSeq" id="WP_013495203.1">
    <property type="nucleotide sequence ID" value="NC_014831.1"/>
</dbReference>
<dbReference type="Pfam" id="PF13476">
    <property type="entry name" value="AAA_23"/>
    <property type="match status" value="1"/>
</dbReference>
<evidence type="ECO:0000259" key="4">
    <source>
        <dbReference type="Pfam" id="PF13476"/>
    </source>
</evidence>
<dbReference type="PANTHER" id="PTHR41259">
    <property type="entry name" value="DOUBLE-STRAND BREAK REPAIR RAD50 ATPASE, PUTATIVE-RELATED"/>
    <property type="match status" value="1"/>
</dbReference>
<dbReference type="GO" id="GO:0006302">
    <property type="term" value="P:double-strand break repair"/>
    <property type="evidence" value="ECO:0007669"/>
    <property type="project" value="InterPro"/>
</dbReference>
<feature type="coiled-coil region" evidence="1">
    <location>
        <begin position="326"/>
        <end position="353"/>
    </location>
</feature>
<dbReference type="AlphaFoldDB" id="E6SIJ2"/>
<dbReference type="STRING" id="644966.Tmar_0783"/>
<feature type="coiled-coil region" evidence="1">
    <location>
        <begin position="251"/>
        <end position="285"/>
    </location>
</feature>
<feature type="compositionally biased region" description="Gly residues" evidence="2">
    <location>
        <begin position="29"/>
        <end position="38"/>
    </location>
</feature>
<dbReference type="InterPro" id="IPR038729">
    <property type="entry name" value="Rad50/SbcC_AAA"/>
</dbReference>
<accession>E6SIJ2</accession>
<dbReference type="Proteomes" id="UP000008915">
    <property type="component" value="Chromosome"/>
</dbReference>
<name>E6SIJ2_THEM7</name>
<feature type="domain" description="Rad50/SbcC-type AAA" evidence="4">
    <location>
        <begin position="47"/>
        <end position="285"/>
    </location>
</feature>
<keyword evidence="6" id="KW-1185">Reference proteome</keyword>
<evidence type="ECO:0000256" key="3">
    <source>
        <dbReference type="SAM" id="Phobius"/>
    </source>
</evidence>
<dbReference type="Gene3D" id="3.40.50.300">
    <property type="entry name" value="P-loop containing nucleotide triphosphate hydrolases"/>
    <property type="match status" value="2"/>
</dbReference>